<dbReference type="Gene3D" id="1.10.10.60">
    <property type="entry name" value="Homeodomain-like"/>
    <property type="match status" value="1"/>
</dbReference>
<dbReference type="EMBL" id="AUSU01002309">
    <property type="protein sequence ID" value="EPS69048.1"/>
    <property type="molecule type" value="Genomic_DNA"/>
</dbReference>
<dbReference type="InterPro" id="IPR044847">
    <property type="entry name" value="KAN_fam"/>
</dbReference>
<proteinExistence type="predicted"/>
<protein>
    <submittedName>
        <fullName evidence="3">Uncharacterized protein</fullName>
    </submittedName>
</protein>
<sequence>MMPINGIFLEPCSSQVPDLSLQISPPNCDSSFSKNRSIPSIDLSSRRKPLSDGDFTELSLAHPTTRLREEEEEEEEEKQEQNPFGHAFQSQTRVNGELESRPIKGIPVYPNRPFPFLALDKDPKMRFYHHQMPYFKGGLDNQAPFLNLGSSGGGASRFVGGNLSGGGYHYYNYYHHPHHQYGLGQEGSHHVGMIRSRFLSKIPAKRNMRAPRMRWTSSLHARFVHAVELLGGHESELDLPSNNLLLQSTV</sequence>
<organism evidence="3 4">
    <name type="scientific">Genlisea aurea</name>
    <dbReference type="NCBI Taxonomy" id="192259"/>
    <lineage>
        <taxon>Eukaryota</taxon>
        <taxon>Viridiplantae</taxon>
        <taxon>Streptophyta</taxon>
        <taxon>Embryophyta</taxon>
        <taxon>Tracheophyta</taxon>
        <taxon>Spermatophyta</taxon>
        <taxon>Magnoliopsida</taxon>
        <taxon>eudicotyledons</taxon>
        <taxon>Gunneridae</taxon>
        <taxon>Pentapetalae</taxon>
        <taxon>asterids</taxon>
        <taxon>lamiids</taxon>
        <taxon>Lamiales</taxon>
        <taxon>Lentibulariaceae</taxon>
        <taxon>Genlisea</taxon>
    </lineage>
</organism>
<dbReference type="AlphaFoldDB" id="S8E077"/>
<feature type="compositionally biased region" description="Polar residues" evidence="2">
    <location>
        <begin position="25"/>
        <end position="38"/>
    </location>
</feature>
<dbReference type="Proteomes" id="UP000015453">
    <property type="component" value="Unassembled WGS sequence"/>
</dbReference>
<evidence type="ECO:0000256" key="2">
    <source>
        <dbReference type="SAM" id="MobiDB-lite"/>
    </source>
</evidence>
<name>S8E077_9LAMI</name>
<gene>
    <name evidence="3" type="ORF">M569_05725</name>
</gene>
<dbReference type="GO" id="GO:0005634">
    <property type="term" value="C:nucleus"/>
    <property type="evidence" value="ECO:0007669"/>
    <property type="project" value="UniProtKB-SubCell"/>
</dbReference>
<dbReference type="PANTHER" id="PTHR31496">
    <property type="entry name" value="TRANSCRIPTION FACTOR KAN2-RELATED"/>
    <property type="match status" value="1"/>
</dbReference>
<dbReference type="GO" id="GO:0000976">
    <property type="term" value="F:transcription cis-regulatory region binding"/>
    <property type="evidence" value="ECO:0007669"/>
    <property type="project" value="InterPro"/>
</dbReference>
<evidence type="ECO:0000313" key="4">
    <source>
        <dbReference type="Proteomes" id="UP000015453"/>
    </source>
</evidence>
<dbReference type="OrthoDB" id="913701at2759"/>
<dbReference type="GO" id="GO:0006355">
    <property type="term" value="P:regulation of DNA-templated transcription"/>
    <property type="evidence" value="ECO:0007669"/>
    <property type="project" value="InterPro"/>
</dbReference>
<comment type="subcellular location">
    <subcellularLocation>
        <location evidence="1">Nucleus</location>
    </subcellularLocation>
</comment>
<dbReference type="PANTHER" id="PTHR31496:SF3">
    <property type="entry name" value="TRANSCRIPTION REPRESSOR KAN1"/>
    <property type="match status" value="1"/>
</dbReference>
<accession>S8E077</accession>
<evidence type="ECO:0000313" key="3">
    <source>
        <dbReference type="EMBL" id="EPS69048.1"/>
    </source>
</evidence>
<comment type="caution">
    <text evidence="3">The sequence shown here is derived from an EMBL/GenBank/DDBJ whole genome shotgun (WGS) entry which is preliminary data.</text>
</comment>
<dbReference type="GO" id="GO:0010158">
    <property type="term" value="P:abaxial cell fate specification"/>
    <property type="evidence" value="ECO:0007669"/>
    <property type="project" value="InterPro"/>
</dbReference>
<reference evidence="3 4" key="1">
    <citation type="journal article" date="2013" name="BMC Genomics">
        <title>The miniature genome of a carnivorous plant Genlisea aurea contains a low number of genes and short non-coding sequences.</title>
        <authorList>
            <person name="Leushkin E.V."/>
            <person name="Sutormin R.A."/>
            <person name="Nabieva E.R."/>
            <person name="Penin A.A."/>
            <person name="Kondrashov A.S."/>
            <person name="Logacheva M.D."/>
        </authorList>
    </citation>
    <scope>NUCLEOTIDE SEQUENCE [LARGE SCALE GENOMIC DNA]</scope>
</reference>
<evidence type="ECO:0000256" key="1">
    <source>
        <dbReference type="ARBA" id="ARBA00004123"/>
    </source>
</evidence>
<keyword evidence="4" id="KW-1185">Reference proteome</keyword>
<feature type="region of interest" description="Disordered" evidence="2">
    <location>
        <begin position="25"/>
        <end position="97"/>
    </location>
</feature>